<evidence type="ECO:0000313" key="2">
    <source>
        <dbReference type="EMBL" id="CAB1454024.1"/>
    </source>
</evidence>
<gene>
    <name evidence="2" type="ORF">PLEPLA_LOCUS41784</name>
</gene>
<keyword evidence="3" id="KW-1185">Reference proteome</keyword>
<protein>
    <submittedName>
        <fullName evidence="2">Uncharacterized protein</fullName>
    </submittedName>
</protein>
<name>A0A9N7VP62_PLEPL</name>
<accession>A0A9N7VP62</accession>
<comment type="caution">
    <text evidence="2">The sequence shown here is derived from an EMBL/GenBank/DDBJ whole genome shotgun (WGS) entry which is preliminary data.</text>
</comment>
<dbReference type="EMBL" id="CADEAL010004196">
    <property type="protein sequence ID" value="CAB1454024.1"/>
    <property type="molecule type" value="Genomic_DNA"/>
</dbReference>
<reference evidence="2" key="1">
    <citation type="submission" date="2020-03" db="EMBL/GenBank/DDBJ databases">
        <authorList>
            <person name="Weist P."/>
        </authorList>
    </citation>
    <scope>NUCLEOTIDE SEQUENCE</scope>
</reference>
<evidence type="ECO:0000256" key="1">
    <source>
        <dbReference type="SAM" id="MobiDB-lite"/>
    </source>
</evidence>
<sequence length="249" mass="27876">MPRLLCCCCCCVPRQNSGDDERQPLLQPRASDPNEAGSARQIPPASSAQTIRRIASMVMRRVGVPELDQRFSDVAETFNEQQQNYEAMVRHISSLRQNCDCGHSDTLAIAECVGKIREQHHATYKVSLKMNGYDFSLSVVPDSNREEEPLPPRLKLAQDELRGTSESARATISRGTTLQELFAWLLRSRDQMAEQVKGAAPSYQEQGRLSENLEENMREVRRAKELSVGYRQRAGEVLTEAAQIAGANL</sequence>
<dbReference type="AlphaFoldDB" id="A0A9N7VP62"/>
<evidence type="ECO:0000313" key="3">
    <source>
        <dbReference type="Proteomes" id="UP001153269"/>
    </source>
</evidence>
<proteinExistence type="predicted"/>
<organism evidence="2 3">
    <name type="scientific">Pleuronectes platessa</name>
    <name type="common">European plaice</name>
    <dbReference type="NCBI Taxonomy" id="8262"/>
    <lineage>
        <taxon>Eukaryota</taxon>
        <taxon>Metazoa</taxon>
        <taxon>Chordata</taxon>
        <taxon>Craniata</taxon>
        <taxon>Vertebrata</taxon>
        <taxon>Euteleostomi</taxon>
        <taxon>Actinopterygii</taxon>
        <taxon>Neopterygii</taxon>
        <taxon>Teleostei</taxon>
        <taxon>Neoteleostei</taxon>
        <taxon>Acanthomorphata</taxon>
        <taxon>Carangaria</taxon>
        <taxon>Pleuronectiformes</taxon>
        <taxon>Pleuronectoidei</taxon>
        <taxon>Pleuronectidae</taxon>
        <taxon>Pleuronectes</taxon>
    </lineage>
</organism>
<dbReference type="Proteomes" id="UP001153269">
    <property type="component" value="Unassembled WGS sequence"/>
</dbReference>
<feature type="region of interest" description="Disordered" evidence="1">
    <location>
        <begin position="19"/>
        <end position="47"/>
    </location>
</feature>